<dbReference type="PANTHER" id="PTHR43394:SF19">
    <property type="entry name" value="ABC TRANSPORTER B FAMILY"/>
    <property type="match status" value="1"/>
</dbReference>
<protein>
    <recommendedName>
        <fullName evidence="13">ABC transporter ATP-binding protein</fullName>
    </recommendedName>
</protein>
<dbReference type="InterPro" id="IPR003593">
    <property type="entry name" value="AAA+_ATPase"/>
</dbReference>
<evidence type="ECO:0000256" key="2">
    <source>
        <dbReference type="ARBA" id="ARBA00022692"/>
    </source>
</evidence>
<keyword evidence="5 8" id="KW-1133">Transmembrane helix</keyword>
<evidence type="ECO:0000256" key="1">
    <source>
        <dbReference type="ARBA" id="ARBA00004141"/>
    </source>
</evidence>
<evidence type="ECO:0000313" key="11">
    <source>
        <dbReference type="EMBL" id="GMR34622.1"/>
    </source>
</evidence>
<feature type="domain" description="ABC transmembrane type-1" evidence="10">
    <location>
        <begin position="157"/>
        <end position="435"/>
    </location>
</feature>
<dbReference type="PROSITE" id="PS50893">
    <property type="entry name" value="ABC_TRANSPORTER_2"/>
    <property type="match status" value="1"/>
</dbReference>
<comment type="caution">
    <text evidence="11">The sequence shown here is derived from an EMBL/GenBank/DDBJ whole genome shotgun (WGS) entry which is preliminary data.</text>
</comment>
<keyword evidence="2 8" id="KW-0812">Transmembrane</keyword>
<dbReference type="CDD" id="cd18572">
    <property type="entry name" value="ABC_6TM_TAP"/>
    <property type="match status" value="1"/>
</dbReference>
<dbReference type="Pfam" id="PF00664">
    <property type="entry name" value="ABC_membrane"/>
    <property type="match status" value="1"/>
</dbReference>
<dbReference type="Gene3D" id="1.20.1560.10">
    <property type="entry name" value="ABC transporter type 1, transmembrane domain"/>
    <property type="match status" value="1"/>
</dbReference>
<dbReference type="Proteomes" id="UP001328107">
    <property type="component" value="Unassembled WGS sequence"/>
</dbReference>
<dbReference type="EMBL" id="BTRK01000002">
    <property type="protein sequence ID" value="GMR34622.1"/>
    <property type="molecule type" value="Genomic_DNA"/>
</dbReference>
<dbReference type="InterPro" id="IPR027417">
    <property type="entry name" value="P-loop_NTPase"/>
</dbReference>
<keyword evidence="4" id="KW-0067">ATP-binding</keyword>
<dbReference type="SUPFAM" id="SSF90123">
    <property type="entry name" value="ABC transporter transmembrane region"/>
    <property type="match status" value="1"/>
</dbReference>
<keyword evidence="12" id="KW-1185">Reference proteome</keyword>
<evidence type="ECO:0000256" key="6">
    <source>
        <dbReference type="ARBA" id="ARBA00023136"/>
    </source>
</evidence>
<evidence type="ECO:0000259" key="9">
    <source>
        <dbReference type="PROSITE" id="PS50893"/>
    </source>
</evidence>
<feature type="transmembrane region" description="Helical" evidence="8">
    <location>
        <begin position="151"/>
        <end position="171"/>
    </location>
</feature>
<dbReference type="GO" id="GO:0015421">
    <property type="term" value="F:ABC-type oligopeptide transporter activity"/>
    <property type="evidence" value="ECO:0007669"/>
    <property type="project" value="TreeGrafter"/>
</dbReference>
<dbReference type="AlphaFoldDB" id="A0AAN5C9C3"/>
<feature type="transmembrane region" description="Helical" evidence="8">
    <location>
        <begin position="275"/>
        <end position="306"/>
    </location>
</feature>
<evidence type="ECO:0000313" key="12">
    <source>
        <dbReference type="Proteomes" id="UP001328107"/>
    </source>
</evidence>
<comment type="subcellular location">
    <subcellularLocation>
        <location evidence="1">Membrane</location>
        <topology evidence="1">Multi-pass membrane protein</topology>
    </subcellularLocation>
</comment>
<evidence type="ECO:0008006" key="13">
    <source>
        <dbReference type="Google" id="ProtNLM"/>
    </source>
</evidence>
<feature type="non-terminal residue" evidence="11">
    <location>
        <position position="1"/>
    </location>
</feature>
<evidence type="ECO:0000259" key="10">
    <source>
        <dbReference type="PROSITE" id="PS50929"/>
    </source>
</evidence>
<dbReference type="GO" id="GO:0016887">
    <property type="term" value="F:ATP hydrolysis activity"/>
    <property type="evidence" value="ECO:0007669"/>
    <property type="project" value="InterPro"/>
</dbReference>
<feature type="transmembrane region" description="Helical" evidence="8">
    <location>
        <begin position="43"/>
        <end position="61"/>
    </location>
</feature>
<dbReference type="PANTHER" id="PTHR43394">
    <property type="entry name" value="ATP-DEPENDENT PERMEASE MDL1, MITOCHONDRIAL"/>
    <property type="match status" value="1"/>
</dbReference>
<evidence type="ECO:0000256" key="8">
    <source>
        <dbReference type="SAM" id="Phobius"/>
    </source>
</evidence>
<feature type="transmembrane region" description="Helical" evidence="8">
    <location>
        <begin position="12"/>
        <end position="31"/>
    </location>
</feature>
<feature type="domain" description="ABC transporter" evidence="9">
    <location>
        <begin position="467"/>
        <end position="684"/>
    </location>
</feature>
<dbReference type="PIRSF" id="PIRSF002773">
    <property type="entry name" value="ABC_prm/ATPase_B"/>
    <property type="match status" value="1"/>
</dbReference>
<dbReference type="GO" id="GO:0016020">
    <property type="term" value="C:membrane"/>
    <property type="evidence" value="ECO:0007669"/>
    <property type="project" value="UniProtKB-SubCell"/>
</dbReference>
<dbReference type="PROSITE" id="PS50929">
    <property type="entry name" value="ABC_TM1F"/>
    <property type="match status" value="1"/>
</dbReference>
<feature type="compositionally biased region" description="Low complexity" evidence="7">
    <location>
        <begin position="115"/>
        <end position="129"/>
    </location>
</feature>
<dbReference type="InterPro" id="IPR036640">
    <property type="entry name" value="ABC1_TM_sf"/>
</dbReference>
<dbReference type="Pfam" id="PF00005">
    <property type="entry name" value="ABC_tran"/>
    <property type="match status" value="1"/>
</dbReference>
<proteinExistence type="predicted"/>
<gene>
    <name evidence="11" type="ORF">PMAYCL1PPCAC_04817</name>
</gene>
<dbReference type="InterPro" id="IPR003439">
    <property type="entry name" value="ABC_transporter-like_ATP-bd"/>
</dbReference>
<dbReference type="SMART" id="SM00382">
    <property type="entry name" value="AAA"/>
    <property type="match status" value="1"/>
</dbReference>
<evidence type="ECO:0000256" key="7">
    <source>
        <dbReference type="SAM" id="MobiDB-lite"/>
    </source>
</evidence>
<dbReference type="InterPro" id="IPR011527">
    <property type="entry name" value="ABC1_TM_dom"/>
</dbReference>
<accession>A0AAN5C9C3</accession>
<keyword evidence="6 8" id="KW-0472">Membrane</keyword>
<reference evidence="12" key="1">
    <citation type="submission" date="2022-10" db="EMBL/GenBank/DDBJ databases">
        <title>Genome assembly of Pristionchus species.</title>
        <authorList>
            <person name="Yoshida K."/>
            <person name="Sommer R.J."/>
        </authorList>
    </citation>
    <scope>NUCLEOTIDE SEQUENCE [LARGE SCALE GENOMIC DNA]</scope>
    <source>
        <strain evidence="12">RS5460</strain>
    </source>
</reference>
<evidence type="ECO:0000256" key="3">
    <source>
        <dbReference type="ARBA" id="ARBA00022741"/>
    </source>
</evidence>
<dbReference type="Gene3D" id="3.40.50.300">
    <property type="entry name" value="P-loop containing nucleotide triphosphate hydrolases"/>
    <property type="match status" value="1"/>
</dbReference>
<dbReference type="FunFam" id="1.20.1560.10:FF:000154">
    <property type="entry name" value="HAlF transporter (PGP related)"/>
    <property type="match status" value="1"/>
</dbReference>
<evidence type="ECO:0000256" key="5">
    <source>
        <dbReference type="ARBA" id="ARBA00022989"/>
    </source>
</evidence>
<feature type="region of interest" description="Disordered" evidence="7">
    <location>
        <begin position="112"/>
        <end position="131"/>
    </location>
</feature>
<dbReference type="SUPFAM" id="SSF52540">
    <property type="entry name" value="P-loop containing nucleoside triphosphate hydrolases"/>
    <property type="match status" value="1"/>
</dbReference>
<feature type="non-terminal residue" evidence="11">
    <location>
        <position position="684"/>
    </location>
</feature>
<dbReference type="FunFam" id="3.40.50.300:FF:000218">
    <property type="entry name" value="Multidrug ABC transporter ATP-binding protein"/>
    <property type="match status" value="1"/>
</dbReference>
<name>A0AAN5C9C3_9BILA</name>
<evidence type="ECO:0000256" key="4">
    <source>
        <dbReference type="ARBA" id="ARBA00022840"/>
    </source>
</evidence>
<keyword evidence="3" id="KW-0547">Nucleotide-binding</keyword>
<dbReference type="InterPro" id="IPR039421">
    <property type="entry name" value="Type_1_exporter"/>
</dbReference>
<sequence length="684" mass="75860">GYSFSRSPFDFIVLVIVRLCLLVTAAFLIALKETPTIKNFNRPILGISIASVSYSLVKLLVFSESKDLLQYPGLWFVLIWSLISPPLFWALWTKFLSSPSSVYDRLFNPDEGRSDSNGSSIPDNPSSSSKNLRTSTWAHVRRLVSFCLLEWQWFLSSFLCLLSHCLVRIFIPYYTGEVIIVHRSSYKQAYSSVAMVAILTGVSTVLSGFRGGCFDYATSLVAKRVRRDLFASLVKQEIAFFDAHSTGEIVSRLTSDCQSISDSVSLNLTVFSRNAIMMVGALCFMFTLSWRLALLTIVAVPVAMYVTKTYAVLFDKLSEDMQKTIATANQAAEEVLSTMRTVRSFAGEDRERRRYEQMLDQTLTIGKKRAIAHVGSNIVGEFSNNAILVAVLAYGAHLVISERMHAEHFISFMIYQMQLGENLYNMSWALNGMMQSVGASRKVFEYIHRVPMIVNEGELKADVQGEIKIEELTFAYPSRPKNVVLKSLDLSINAGETVALVGLSGGGKSSIVSLIEHFYDPDAGSITLDGLDIREYDHEHFHQKVALVSQEPILYNGTVRSNISYGCDWATDEDIIKASKIANAHDFVVDLEQGYDTPCGEKGAQMSCGQKQRIAIARALIRNPSVLILDEATSALDAESEQAVQTALRAATAGRTVLIIAHRLSTIEAADRIAVINKGRVVQV</sequence>
<dbReference type="GO" id="GO:0005524">
    <property type="term" value="F:ATP binding"/>
    <property type="evidence" value="ECO:0007669"/>
    <property type="project" value="UniProtKB-KW"/>
</dbReference>
<feature type="transmembrane region" description="Helical" evidence="8">
    <location>
        <begin position="192"/>
        <end position="209"/>
    </location>
</feature>
<feature type="transmembrane region" description="Helical" evidence="8">
    <location>
        <begin position="73"/>
        <end position="92"/>
    </location>
</feature>
<organism evidence="11 12">
    <name type="scientific">Pristionchus mayeri</name>
    <dbReference type="NCBI Taxonomy" id="1317129"/>
    <lineage>
        <taxon>Eukaryota</taxon>
        <taxon>Metazoa</taxon>
        <taxon>Ecdysozoa</taxon>
        <taxon>Nematoda</taxon>
        <taxon>Chromadorea</taxon>
        <taxon>Rhabditida</taxon>
        <taxon>Rhabditina</taxon>
        <taxon>Diplogasteromorpha</taxon>
        <taxon>Diplogasteroidea</taxon>
        <taxon>Neodiplogasteridae</taxon>
        <taxon>Pristionchus</taxon>
    </lineage>
</organism>